<evidence type="ECO:0000313" key="2">
    <source>
        <dbReference type="EMBL" id="KAF7714556.1"/>
    </source>
</evidence>
<proteinExistence type="predicted"/>
<keyword evidence="3" id="KW-1185">Reference proteome</keyword>
<feature type="compositionally biased region" description="Polar residues" evidence="1">
    <location>
        <begin position="134"/>
        <end position="149"/>
    </location>
</feature>
<feature type="region of interest" description="Disordered" evidence="1">
    <location>
        <begin position="1"/>
        <end position="45"/>
    </location>
</feature>
<accession>A0A8J8W3I1</accession>
<evidence type="ECO:0000256" key="1">
    <source>
        <dbReference type="SAM" id="MobiDB-lite"/>
    </source>
</evidence>
<dbReference type="Proteomes" id="UP000631181">
    <property type="component" value="Unassembled WGS sequence"/>
</dbReference>
<feature type="region of interest" description="Disordered" evidence="1">
    <location>
        <begin position="60"/>
        <end position="149"/>
    </location>
</feature>
<name>A0A8J8W3I1_9EURO</name>
<comment type="caution">
    <text evidence="2">The sequence shown here is derived from an EMBL/GenBank/DDBJ whole genome shotgun (WGS) entry which is preliminary data.</text>
</comment>
<sequence length="227" mass="24638">MSFRDRVKRVFRRPSAGKAEKTGKPKVEYYRRGEIPPSKFKGPFDKEHQKRLAAWSFDGAMADHPRPSDLSLSPCATYDLPPNDSLGPLDPRDSDDYDDISPDDDGVPIDPGIQSPDTSVPPELLDSLDLSRPTVGSQSSTAVNSNSESYSGSLMTLLPEDHPVTGYDPSDDPIALLKESIRYTSPIVRALSPAASPYPLAPLSKAKGLPFAPEDLMRALNAVQVCG</sequence>
<feature type="compositionally biased region" description="Acidic residues" evidence="1">
    <location>
        <begin position="93"/>
        <end position="107"/>
    </location>
</feature>
<dbReference type="AlphaFoldDB" id="A0A8J8W3I1"/>
<dbReference type="OrthoDB" id="5408144at2759"/>
<protein>
    <submittedName>
        <fullName evidence="2">Uncharacterized protein</fullName>
    </submittedName>
</protein>
<feature type="compositionally biased region" description="Basic residues" evidence="1">
    <location>
        <begin position="1"/>
        <end position="12"/>
    </location>
</feature>
<organism evidence="2 3">
    <name type="scientific">Penicillium ucsense</name>
    <dbReference type="NCBI Taxonomy" id="2839758"/>
    <lineage>
        <taxon>Eukaryota</taxon>
        <taxon>Fungi</taxon>
        <taxon>Dikarya</taxon>
        <taxon>Ascomycota</taxon>
        <taxon>Pezizomycotina</taxon>
        <taxon>Eurotiomycetes</taxon>
        <taxon>Eurotiomycetidae</taxon>
        <taxon>Eurotiales</taxon>
        <taxon>Aspergillaceae</taxon>
        <taxon>Penicillium</taxon>
    </lineage>
</organism>
<evidence type="ECO:0000313" key="3">
    <source>
        <dbReference type="Proteomes" id="UP000631181"/>
    </source>
</evidence>
<dbReference type="EMBL" id="WIWV01000081">
    <property type="protein sequence ID" value="KAF7714556.1"/>
    <property type="molecule type" value="Genomic_DNA"/>
</dbReference>
<gene>
    <name evidence="2" type="ORF">PECM_008187</name>
</gene>
<feature type="compositionally biased region" description="Basic and acidic residues" evidence="1">
    <location>
        <begin position="18"/>
        <end position="34"/>
    </location>
</feature>
<reference evidence="2" key="1">
    <citation type="journal article" date="2020" name="Front. Microbiol.">
        <title>Gene regulatory networks of Penicillium echinulatum 2HH and Penicillium oxalicum 114-2 inferred by a computational biology approach.</title>
        <authorList>
            <person name="Lenz A.R."/>
            <person name="Galan-Vasquez E."/>
            <person name="Balbinot E."/>
            <person name="De Abreu F.P."/>
            <person name="De Oliveira N.S."/>
            <person name="Da Rosa L.O."/>
            <person name="De Avila E Silva S."/>
            <person name="Camassola M."/>
            <person name="Dillon A.J.P."/>
            <person name="Perez-Rueda E."/>
        </authorList>
    </citation>
    <scope>NUCLEOTIDE SEQUENCE</scope>
    <source>
        <strain evidence="2">S1M29</strain>
    </source>
</reference>